<protein>
    <submittedName>
        <fullName evidence="2">Phosphinothricin N-acetyltransferase</fullName>
        <ecNumber evidence="2">2.3.1.183</ecNumber>
    </submittedName>
</protein>
<name>A0ABY5MJF3_9HYPH</name>
<dbReference type="EC" id="2.3.1.183" evidence="2"/>
<evidence type="ECO:0000259" key="1">
    <source>
        <dbReference type="PROSITE" id="PS51186"/>
    </source>
</evidence>
<dbReference type="PROSITE" id="PS51186">
    <property type="entry name" value="GNAT"/>
    <property type="match status" value="1"/>
</dbReference>
<dbReference type="InterPro" id="IPR000182">
    <property type="entry name" value="GNAT_dom"/>
</dbReference>
<feature type="domain" description="N-acetyltransferase" evidence="1">
    <location>
        <begin position="22"/>
        <end position="187"/>
    </location>
</feature>
<dbReference type="PANTHER" id="PTHR43072">
    <property type="entry name" value="N-ACETYLTRANSFERASE"/>
    <property type="match status" value="1"/>
</dbReference>
<dbReference type="Proteomes" id="UP001342418">
    <property type="component" value="Chromosome"/>
</dbReference>
<gene>
    <name evidence="2" type="primary">pat</name>
    <name evidence="2" type="ORF">NTH_01868</name>
</gene>
<evidence type="ECO:0000313" key="2">
    <source>
        <dbReference type="EMBL" id="UUP17403.1"/>
    </source>
</evidence>
<dbReference type="Pfam" id="PF00583">
    <property type="entry name" value="Acetyltransf_1"/>
    <property type="match status" value="1"/>
</dbReference>
<reference evidence="2 3" key="1">
    <citation type="submission" date="2018-07" db="EMBL/GenBank/DDBJ databases">
        <title>Genome sequence of Nitratireductor thuwali#1536.</title>
        <authorList>
            <person name="Michoud G."/>
            <person name="Merlino G."/>
            <person name="Sefrji F.O."/>
            <person name="Daffonchio D."/>
        </authorList>
    </citation>
    <scope>NUCLEOTIDE SEQUENCE [LARGE SCALE GENOMIC DNA]</scope>
    <source>
        <strain evidence="3">Nit1536</strain>
    </source>
</reference>
<organism evidence="2 3">
    <name type="scientific">Nitratireductor thuwali</name>
    <dbReference type="NCBI Taxonomy" id="2267699"/>
    <lineage>
        <taxon>Bacteria</taxon>
        <taxon>Pseudomonadati</taxon>
        <taxon>Pseudomonadota</taxon>
        <taxon>Alphaproteobacteria</taxon>
        <taxon>Hyphomicrobiales</taxon>
        <taxon>Phyllobacteriaceae</taxon>
        <taxon>Nitratireductor</taxon>
    </lineage>
</organism>
<dbReference type="PANTHER" id="PTHR43072:SF8">
    <property type="entry name" value="ACYLTRANSFERASE FABY-RELATED"/>
    <property type="match status" value="1"/>
</dbReference>
<dbReference type="InterPro" id="IPR016181">
    <property type="entry name" value="Acyl_CoA_acyltransferase"/>
</dbReference>
<keyword evidence="2" id="KW-0012">Acyltransferase</keyword>
<sequence length="208" mass="23159">MNRAILGKTIPAETMSPTISDISIRPAVATDIPAVTRIYAHAVEHGTATYELEPPPESEMTMRMEALQAQGYPYMVAENQERRLLGYAYAGPFRARRAYRFIVEDSVYIDPQAQGRGVGRLLMEALIAECRRLGFRQLIAVIGDGTNHRASIRLHEVTGFVHAGVLKGSGYKHGKWLDTVFMQLEMNGGDTLPPDPDSLPERMFRKAV</sequence>
<evidence type="ECO:0000313" key="3">
    <source>
        <dbReference type="Proteomes" id="UP001342418"/>
    </source>
</evidence>
<dbReference type="EMBL" id="CP030941">
    <property type="protein sequence ID" value="UUP17403.1"/>
    <property type="molecule type" value="Genomic_DNA"/>
</dbReference>
<dbReference type="SUPFAM" id="SSF55729">
    <property type="entry name" value="Acyl-CoA N-acyltransferases (Nat)"/>
    <property type="match status" value="1"/>
</dbReference>
<keyword evidence="2" id="KW-0808">Transferase</keyword>
<keyword evidence="3" id="KW-1185">Reference proteome</keyword>
<dbReference type="Gene3D" id="3.40.630.30">
    <property type="match status" value="1"/>
</dbReference>
<proteinExistence type="predicted"/>
<dbReference type="GO" id="GO:0102971">
    <property type="term" value="F:phosphinothricin N-acetyltransferase activity"/>
    <property type="evidence" value="ECO:0007669"/>
    <property type="project" value="UniProtKB-EC"/>
</dbReference>
<accession>A0ABY5MJF3</accession>
<dbReference type="CDD" id="cd04301">
    <property type="entry name" value="NAT_SF"/>
    <property type="match status" value="1"/>
</dbReference>